<evidence type="ECO:0000256" key="3">
    <source>
        <dbReference type="ARBA" id="ARBA00013247"/>
    </source>
</evidence>
<dbReference type="GO" id="GO:0000287">
    <property type="term" value="F:magnesium ion binding"/>
    <property type="evidence" value="ECO:0007669"/>
    <property type="project" value="InterPro"/>
</dbReference>
<dbReference type="GO" id="GO:0009156">
    <property type="term" value="P:ribonucleoside monophosphate biosynthetic process"/>
    <property type="evidence" value="ECO:0007669"/>
    <property type="project" value="InterPro"/>
</dbReference>
<feature type="region of interest" description="Disordered" evidence="12">
    <location>
        <begin position="370"/>
        <end position="396"/>
    </location>
</feature>
<dbReference type="GO" id="GO:0016301">
    <property type="term" value="F:kinase activity"/>
    <property type="evidence" value="ECO:0007669"/>
    <property type="project" value="UniProtKB-KW"/>
</dbReference>
<evidence type="ECO:0000256" key="5">
    <source>
        <dbReference type="ARBA" id="ARBA00022723"/>
    </source>
</evidence>
<dbReference type="GO" id="GO:0004749">
    <property type="term" value="F:ribose phosphate diphosphokinase activity"/>
    <property type="evidence" value="ECO:0007669"/>
    <property type="project" value="UniProtKB-EC"/>
</dbReference>
<dbReference type="AlphaFoldDB" id="A0A9P7V640"/>
<dbReference type="Gene3D" id="3.40.50.2020">
    <property type="match status" value="5"/>
</dbReference>
<feature type="compositionally biased region" description="Basic residues" evidence="12">
    <location>
        <begin position="376"/>
        <end position="390"/>
    </location>
</feature>
<dbReference type="FunFam" id="3.40.50.2020:FF:000056">
    <property type="entry name" value="Ribose-phosphate pyrophosphokinase II"/>
    <property type="match status" value="1"/>
</dbReference>
<dbReference type="NCBIfam" id="TIGR01251">
    <property type="entry name" value="ribP_PPkin"/>
    <property type="match status" value="1"/>
</dbReference>
<evidence type="ECO:0000313" key="15">
    <source>
        <dbReference type="Proteomes" id="UP000790833"/>
    </source>
</evidence>
<dbReference type="PANTHER" id="PTHR10210:SF36">
    <property type="entry name" value="RIBOSE-PHOSPHATE PYROPHOSPHOKINASE 5"/>
    <property type="match status" value="1"/>
</dbReference>
<sequence length="518" mass="55774">MRDLVVLGGLSHPDLTKAICRSLVIEQGQVLSNKFSNGETSIEIKNSVREKDVFIVQSGCGHVNDNFIELLIMIAACKTASARRVTAVLPFFPYSRQADVPYKSGGNGAPSISTKKELYTFELAPGTPRPLGGSSGQGIGLNEIATSPLALNPVAFPNSDSLKERAALNSFSLKQPIPTLPNEEPSSGRSSLSTTPVSSQPAPTQVGAPIGTGHLNAAYTNSNIFEQLDLNGKSESGYKQWIAQNGTLIANLLVGAGADRCITMDLHDPQFQGFFNVPVDNLYLKPLLKKYITQYIPNYQDCVIVSPDSGGAKRATSIADSLGCSFALIHKERRAKVFKGTTSTHGNNHPTYNSNVANIASASGLSLSSSINSSNHNHHQHHSHHHHQHHSGSESIGGHSVVATTMLVGDVKDKVCVLVDDLVDTSYTITRAAKLLKDQGAKYVFALVTHGVFSGDAINRINKSAIDKLITTNSVPQIEHIEQLGDKIQVLDVSRIFAESIRRIHNGESVSMLFDYGY</sequence>
<organism evidence="14 15">
    <name type="scientific">Scheffersomyces spartinae</name>
    <dbReference type="NCBI Taxonomy" id="45513"/>
    <lineage>
        <taxon>Eukaryota</taxon>
        <taxon>Fungi</taxon>
        <taxon>Dikarya</taxon>
        <taxon>Ascomycota</taxon>
        <taxon>Saccharomycotina</taxon>
        <taxon>Pichiomycetes</taxon>
        <taxon>Debaryomycetaceae</taxon>
        <taxon>Scheffersomyces</taxon>
    </lineage>
</organism>
<dbReference type="InterPro" id="IPR029099">
    <property type="entry name" value="Pribosyltran_N"/>
</dbReference>
<dbReference type="FunFam" id="3.40.50.2020:FF:000014">
    <property type="entry name" value="Ribose-phosphate pyrophosphokinase 1"/>
    <property type="match status" value="1"/>
</dbReference>
<evidence type="ECO:0000256" key="4">
    <source>
        <dbReference type="ARBA" id="ARBA00022679"/>
    </source>
</evidence>
<comment type="similarity">
    <text evidence="2">Belongs to the ribose-phosphate pyrophosphokinase family.</text>
</comment>
<dbReference type="CDD" id="cd06223">
    <property type="entry name" value="PRTases_typeI"/>
    <property type="match status" value="1"/>
</dbReference>
<keyword evidence="7" id="KW-0547">Nucleotide-binding</keyword>
<evidence type="ECO:0000313" key="14">
    <source>
        <dbReference type="EMBL" id="KAG7191614.1"/>
    </source>
</evidence>
<dbReference type="InterPro" id="IPR029057">
    <property type="entry name" value="PRTase-like"/>
</dbReference>
<name>A0A9P7V640_9ASCO</name>
<dbReference type="SUPFAM" id="SSF53271">
    <property type="entry name" value="PRTase-like"/>
    <property type="match status" value="2"/>
</dbReference>
<evidence type="ECO:0000259" key="13">
    <source>
        <dbReference type="Pfam" id="PF13793"/>
    </source>
</evidence>
<gene>
    <name evidence="14" type="primary">PRS5</name>
    <name evidence="14" type="ORF">KQ657_003009</name>
</gene>
<dbReference type="GO" id="GO:0005524">
    <property type="term" value="F:ATP binding"/>
    <property type="evidence" value="ECO:0007669"/>
    <property type="project" value="UniProtKB-KW"/>
</dbReference>
<keyword evidence="15" id="KW-1185">Reference proteome</keyword>
<feature type="domain" description="Ribose-phosphate pyrophosphokinase N-terminal" evidence="13">
    <location>
        <begin position="5"/>
        <end position="98"/>
    </location>
</feature>
<evidence type="ECO:0000256" key="12">
    <source>
        <dbReference type="SAM" id="MobiDB-lite"/>
    </source>
</evidence>
<feature type="compositionally biased region" description="Polar residues" evidence="12">
    <location>
        <begin position="184"/>
        <end position="203"/>
    </location>
</feature>
<dbReference type="GO" id="GO:0005737">
    <property type="term" value="C:cytoplasm"/>
    <property type="evidence" value="ECO:0007669"/>
    <property type="project" value="TreeGrafter"/>
</dbReference>
<comment type="pathway">
    <text evidence="1">Metabolic intermediate biosynthesis; 5-phospho-alpha-D-ribose 1-diphosphate biosynthesis; 5-phospho-alpha-D-ribose 1-diphosphate from D-ribose 5-phosphate (route I): step 1/1.</text>
</comment>
<keyword evidence="5" id="KW-0479">Metal-binding</keyword>
<keyword evidence="9" id="KW-0067">ATP-binding</keyword>
<keyword evidence="10" id="KW-0460">Magnesium</keyword>
<dbReference type="PROSITE" id="PS00114">
    <property type="entry name" value="PRPP_SYNTHASE"/>
    <property type="match status" value="1"/>
</dbReference>
<evidence type="ECO:0000256" key="6">
    <source>
        <dbReference type="ARBA" id="ARBA00022727"/>
    </source>
</evidence>
<proteinExistence type="inferred from homology"/>
<dbReference type="InterPro" id="IPR000836">
    <property type="entry name" value="PRTase_dom"/>
</dbReference>
<dbReference type="Pfam" id="PF14572">
    <property type="entry name" value="Pribosyl_synth"/>
    <property type="match status" value="1"/>
</dbReference>
<dbReference type="InterPro" id="IPR005946">
    <property type="entry name" value="Rib-P_diPkinase"/>
</dbReference>
<evidence type="ECO:0000256" key="11">
    <source>
        <dbReference type="ARBA" id="ARBA00049535"/>
    </source>
</evidence>
<evidence type="ECO:0000256" key="2">
    <source>
        <dbReference type="ARBA" id="ARBA00006478"/>
    </source>
</evidence>
<dbReference type="Proteomes" id="UP000790833">
    <property type="component" value="Unassembled WGS sequence"/>
</dbReference>
<dbReference type="SMART" id="SM01400">
    <property type="entry name" value="Pribosyltran_N"/>
    <property type="match status" value="1"/>
</dbReference>
<keyword evidence="6" id="KW-0545">Nucleotide biosynthesis</keyword>
<dbReference type="EMBL" id="JAHMUF010000026">
    <property type="protein sequence ID" value="KAG7191614.1"/>
    <property type="molecule type" value="Genomic_DNA"/>
</dbReference>
<dbReference type="InterPro" id="IPR000842">
    <property type="entry name" value="PRib_PP_synth_CS"/>
</dbReference>
<evidence type="ECO:0000256" key="7">
    <source>
        <dbReference type="ARBA" id="ARBA00022741"/>
    </source>
</evidence>
<keyword evidence="8" id="KW-0418">Kinase</keyword>
<accession>A0A9P7V640</accession>
<dbReference type="GeneID" id="66116383"/>
<evidence type="ECO:0000256" key="1">
    <source>
        <dbReference type="ARBA" id="ARBA00004996"/>
    </source>
</evidence>
<dbReference type="PANTHER" id="PTHR10210">
    <property type="entry name" value="RIBOSE-PHOSPHATE DIPHOSPHOKINASE FAMILY MEMBER"/>
    <property type="match status" value="1"/>
</dbReference>
<dbReference type="OrthoDB" id="413572at2759"/>
<feature type="region of interest" description="Disordered" evidence="12">
    <location>
        <begin position="173"/>
        <end position="210"/>
    </location>
</feature>
<evidence type="ECO:0000256" key="9">
    <source>
        <dbReference type="ARBA" id="ARBA00022840"/>
    </source>
</evidence>
<dbReference type="GO" id="GO:0006015">
    <property type="term" value="P:5-phosphoribose 1-diphosphate biosynthetic process"/>
    <property type="evidence" value="ECO:0007669"/>
    <property type="project" value="TreeGrafter"/>
</dbReference>
<dbReference type="Pfam" id="PF13793">
    <property type="entry name" value="Pribosyltran_N"/>
    <property type="match status" value="1"/>
</dbReference>
<comment type="catalytic activity">
    <reaction evidence="11">
        <text>D-ribose 5-phosphate + ATP = 5-phospho-alpha-D-ribose 1-diphosphate + AMP + H(+)</text>
        <dbReference type="Rhea" id="RHEA:15609"/>
        <dbReference type="ChEBI" id="CHEBI:15378"/>
        <dbReference type="ChEBI" id="CHEBI:30616"/>
        <dbReference type="ChEBI" id="CHEBI:58017"/>
        <dbReference type="ChEBI" id="CHEBI:78346"/>
        <dbReference type="ChEBI" id="CHEBI:456215"/>
        <dbReference type="EC" id="2.7.6.1"/>
    </reaction>
</comment>
<comment type="caution">
    <text evidence="14">The sequence shown here is derived from an EMBL/GenBank/DDBJ whole genome shotgun (WGS) entry which is preliminary data.</text>
</comment>
<dbReference type="GO" id="GO:0002189">
    <property type="term" value="C:ribose phosphate diphosphokinase complex"/>
    <property type="evidence" value="ECO:0007669"/>
    <property type="project" value="TreeGrafter"/>
</dbReference>
<dbReference type="GO" id="GO:0006164">
    <property type="term" value="P:purine nucleotide biosynthetic process"/>
    <property type="evidence" value="ECO:0007669"/>
    <property type="project" value="TreeGrafter"/>
</dbReference>
<keyword evidence="4" id="KW-0808">Transferase</keyword>
<evidence type="ECO:0000256" key="8">
    <source>
        <dbReference type="ARBA" id="ARBA00022777"/>
    </source>
</evidence>
<evidence type="ECO:0000256" key="10">
    <source>
        <dbReference type="ARBA" id="ARBA00022842"/>
    </source>
</evidence>
<dbReference type="RefSeq" id="XP_043047166.1">
    <property type="nucleotide sequence ID" value="XM_043193747.1"/>
</dbReference>
<dbReference type="EC" id="2.7.6.1" evidence="3"/>
<reference evidence="14" key="1">
    <citation type="submission" date="2021-03" db="EMBL/GenBank/DDBJ databases">
        <authorList>
            <person name="Palmer J.M."/>
        </authorList>
    </citation>
    <scope>NUCLEOTIDE SEQUENCE</scope>
    <source>
        <strain evidence="14">ARV_011</strain>
    </source>
</reference>
<protein>
    <recommendedName>
        <fullName evidence="3">ribose-phosphate diphosphokinase</fullName>
        <ecNumber evidence="3">2.7.6.1</ecNumber>
    </recommendedName>
</protein>